<reference evidence="1" key="1">
    <citation type="journal article" date="2014" name="Int. J. Syst. Evol. Microbiol.">
        <title>Complete genome sequence of Corynebacterium casei LMG S-19264T (=DSM 44701T), isolated from a smear-ripened cheese.</title>
        <authorList>
            <consortium name="US DOE Joint Genome Institute (JGI-PGF)"/>
            <person name="Walter F."/>
            <person name="Albersmeier A."/>
            <person name="Kalinowski J."/>
            <person name="Ruckert C."/>
        </authorList>
    </citation>
    <scope>NUCLEOTIDE SEQUENCE</scope>
    <source>
        <strain evidence="1">CGMCC 1.15367</strain>
    </source>
</reference>
<dbReference type="RefSeq" id="WP_188906419.1">
    <property type="nucleotide sequence ID" value="NZ_BMIQ01000001.1"/>
</dbReference>
<sequence length="249" mass="28764">MDEIEKKIVARFRENGDRWFGSLPDWPNTEIGVGDRETISGTWMGPRPRRYHHRLTLSVDRVLSAHSTLGVETIGDTLVVAADVRAERKLDGPVWTVSGMRKYWDQIGWSIATFMRTHDGHFLRNRLMSPQDLREIRKAWRTYQRLVPEGMDWEGDQVVRDPNPTTHALEGARFSHVHRVFDDALILAFVRPPVETTVAVRRMRNGMWMMAETLQLLRHVIERYEEDGGCSEADLPLFEDDPYAGLLAL</sequence>
<reference evidence="1" key="2">
    <citation type="submission" date="2020-09" db="EMBL/GenBank/DDBJ databases">
        <authorList>
            <person name="Sun Q."/>
            <person name="Zhou Y."/>
        </authorList>
    </citation>
    <scope>NUCLEOTIDE SEQUENCE</scope>
    <source>
        <strain evidence="1">CGMCC 1.15367</strain>
    </source>
</reference>
<keyword evidence="2" id="KW-1185">Reference proteome</keyword>
<protein>
    <submittedName>
        <fullName evidence="1">Uncharacterized protein</fullName>
    </submittedName>
</protein>
<dbReference type="AlphaFoldDB" id="A0A916ZC45"/>
<name>A0A916ZC45_9HYPH</name>
<proteinExistence type="predicted"/>
<accession>A0A916ZC45</accession>
<dbReference type="Proteomes" id="UP000644699">
    <property type="component" value="Unassembled WGS sequence"/>
</dbReference>
<evidence type="ECO:0000313" key="1">
    <source>
        <dbReference type="EMBL" id="GGD87283.1"/>
    </source>
</evidence>
<evidence type="ECO:0000313" key="2">
    <source>
        <dbReference type="Proteomes" id="UP000644699"/>
    </source>
</evidence>
<gene>
    <name evidence="1" type="ORF">GCM10011390_02500</name>
</gene>
<dbReference type="EMBL" id="BMIQ01000001">
    <property type="protein sequence ID" value="GGD87283.1"/>
    <property type="molecule type" value="Genomic_DNA"/>
</dbReference>
<organism evidence="1 2">
    <name type="scientific">Aureimonas endophytica</name>
    <dbReference type="NCBI Taxonomy" id="2027858"/>
    <lineage>
        <taxon>Bacteria</taxon>
        <taxon>Pseudomonadati</taxon>
        <taxon>Pseudomonadota</taxon>
        <taxon>Alphaproteobacteria</taxon>
        <taxon>Hyphomicrobiales</taxon>
        <taxon>Aurantimonadaceae</taxon>
        <taxon>Aureimonas</taxon>
    </lineage>
</organism>
<comment type="caution">
    <text evidence="1">The sequence shown here is derived from an EMBL/GenBank/DDBJ whole genome shotgun (WGS) entry which is preliminary data.</text>
</comment>